<reference evidence="2 3" key="1">
    <citation type="journal article" date="2016" name="Sci. Rep.">
        <title>The Dendrobium catenatum Lindl. genome sequence provides insights into polysaccharide synthase, floral development and adaptive evolution.</title>
        <authorList>
            <person name="Zhang G.Q."/>
            <person name="Xu Q."/>
            <person name="Bian C."/>
            <person name="Tsai W.C."/>
            <person name="Yeh C.M."/>
            <person name="Liu K.W."/>
            <person name="Yoshida K."/>
            <person name="Zhang L.S."/>
            <person name="Chang S.B."/>
            <person name="Chen F."/>
            <person name="Shi Y."/>
            <person name="Su Y.Y."/>
            <person name="Zhang Y.Q."/>
            <person name="Chen L.J."/>
            <person name="Yin Y."/>
            <person name="Lin M."/>
            <person name="Huang H."/>
            <person name="Deng H."/>
            <person name="Wang Z.W."/>
            <person name="Zhu S.L."/>
            <person name="Zhao X."/>
            <person name="Deng C."/>
            <person name="Niu S.C."/>
            <person name="Huang J."/>
            <person name="Wang M."/>
            <person name="Liu G.H."/>
            <person name="Yang H.J."/>
            <person name="Xiao X.J."/>
            <person name="Hsiao Y.Y."/>
            <person name="Wu W.L."/>
            <person name="Chen Y.Y."/>
            <person name="Mitsuda N."/>
            <person name="Ohme-Takagi M."/>
            <person name="Luo Y.B."/>
            <person name="Van de Peer Y."/>
            <person name="Liu Z.J."/>
        </authorList>
    </citation>
    <scope>NUCLEOTIDE SEQUENCE [LARGE SCALE GENOMIC DNA]</scope>
    <source>
        <tissue evidence="2">The whole plant</tissue>
    </source>
</reference>
<dbReference type="AlphaFoldDB" id="A0A2I0V8R0"/>
<name>A0A2I0V8R0_9ASPA</name>
<organism evidence="2 3">
    <name type="scientific">Dendrobium catenatum</name>
    <dbReference type="NCBI Taxonomy" id="906689"/>
    <lineage>
        <taxon>Eukaryota</taxon>
        <taxon>Viridiplantae</taxon>
        <taxon>Streptophyta</taxon>
        <taxon>Embryophyta</taxon>
        <taxon>Tracheophyta</taxon>
        <taxon>Spermatophyta</taxon>
        <taxon>Magnoliopsida</taxon>
        <taxon>Liliopsida</taxon>
        <taxon>Asparagales</taxon>
        <taxon>Orchidaceae</taxon>
        <taxon>Epidendroideae</taxon>
        <taxon>Malaxideae</taxon>
        <taxon>Dendrobiinae</taxon>
        <taxon>Dendrobium</taxon>
    </lineage>
</organism>
<proteinExistence type="predicted"/>
<feature type="domain" description="Transposase MuDR plant" evidence="1">
    <location>
        <begin position="26"/>
        <end position="86"/>
    </location>
</feature>
<dbReference type="InterPro" id="IPR004332">
    <property type="entry name" value="Transposase_MuDR"/>
</dbReference>
<evidence type="ECO:0000259" key="1">
    <source>
        <dbReference type="Pfam" id="PF03108"/>
    </source>
</evidence>
<gene>
    <name evidence="2" type="ORF">MA16_Dca027982</name>
</gene>
<evidence type="ECO:0000313" key="2">
    <source>
        <dbReference type="EMBL" id="PKU59794.1"/>
    </source>
</evidence>
<evidence type="ECO:0000313" key="3">
    <source>
        <dbReference type="Proteomes" id="UP000233837"/>
    </source>
</evidence>
<reference evidence="2 3" key="2">
    <citation type="journal article" date="2017" name="Nature">
        <title>The Apostasia genome and the evolution of orchids.</title>
        <authorList>
            <person name="Zhang G.Q."/>
            <person name="Liu K.W."/>
            <person name="Li Z."/>
            <person name="Lohaus R."/>
            <person name="Hsiao Y.Y."/>
            <person name="Niu S.C."/>
            <person name="Wang J.Y."/>
            <person name="Lin Y.C."/>
            <person name="Xu Q."/>
            <person name="Chen L.J."/>
            <person name="Yoshida K."/>
            <person name="Fujiwara S."/>
            <person name="Wang Z.W."/>
            <person name="Zhang Y.Q."/>
            <person name="Mitsuda N."/>
            <person name="Wang M."/>
            <person name="Liu G.H."/>
            <person name="Pecoraro L."/>
            <person name="Huang H.X."/>
            <person name="Xiao X.J."/>
            <person name="Lin M."/>
            <person name="Wu X.Y."/>
            <person name="Wu W.L."/>
            <person name="Chen Y.Y."/>
            <person name="Chang S.B."/>
            <person name="Sakamoto S."/>
            <person name="Ohme-Takagi M."/>
            <person name="Yagi M."/>
            <person name="Zeng S.J."/>
            <person name="Shen C.Y."/>
            <person name="Yeh C.M."/>
            <person name="Luo Y.B."/>
            <person name="Tsai W.C."/>
            <person name="Van de Peer Y."/>
            <person name="Liu Z.J."/>
        </authorList>
    </citation>
    <scope>NUCLEOTIDE SEQUENCE [LARGE SCALE GENOMIC DNA]</scope>
    <source>
        <tissue evidence="2">The whole plant</tissue>
    </source>
</reference>
<protein>
    <recommendedName>
        <fullName evidence="1">Transposase MuDR plant domain-containing protein</fullName>
    </recommendedName>
</protein>
<dbReference type="Proteomes" id="UP000233837">
    <property type="component" value="Unassembled WGS sequence"/>
</dbReference>
<keyword evidence="3" id="KW-1185">Reference proteome</keyword>
<dbReference type="EMBL" id="KZ505362">
    <property type="protein sequence ID" value="PKU59794.1"/>
    <property type="molecule type" value="Genomic_DNA"/>
</dbReference>
<sequence>MANNDVIVGGMSDGFIETPDLEDNLLVLGLCFEDSFSFKQSIRSNAIIHNYDINITSSDKSRVIATCSYRGCPWRIRALLCYDVYSFEVKKLHPTHLCPWVNRDGNKQATISWFAQEIQDIVKKI</sequence>
<accession>A0A2I0V8R0</accession>
<dbReference type="Pfam" id="PF03108">
    <property type="entry name" value="DBD_Tnp_Mut"/>
    <property type="match status" value="1"/>
</dbReference>